<dbReference type="PATRIC" id="fig|1674920.3.peg.259"/>
<evidence type="ECO:0000313" key="1">
    <source>
        <dbReference type="EMBL" id="KMT57276.1"/>
    </source>
</evidence>
<evidence type="ECO:0000313" key="2">
    <source>
        <dbReference type="Proteomes" id="UP000037551"/>
    </source>
</evidence>
<gene>
    <name evidence="1" type="ORF">ACR52_01300</name>
</gene>
<name>A0A0J8IZ06_9PSED</name>
<reference evidence="1 2" key="1">
    <citation type="submission" date="2015-06" db="EMBL/GenBank/DDBJ databases">
        <title>Draft genome sequence of an Antarctic Pseudomonas sp. strain KG01 with full potential for biotechnological applications.</title>
        <authorList>
            <person name="Pavlov M.S."/>
            <person name="Lira F."/>
            <person name="Martinez J.L."/>
            <person name="Marshall S.H."/>
        </authorList>
    </citation>
    <scope>NUCLEOTIDE SEQUENCE [LARGE SCALE GENOMIC DNA]</scope>
    <source>
        <strain evidence="1 2">KG01</strain>
    </source>
</reference>
<keyword evidence="2" id="KW-1185">Reference proteome</keyword>
<dbReference type="Proteomes" id="UP000037551">
    <property type="component" value="Unassembled WGS sequence"/>
</dbReference>
<accession>A0A0J8IZ06</accession>
<sequence length="83" mass="9355">MSSLRQRFASFCHKIGCTGTFGIIAVSQDLKWVFGERKPDFLRVTAEFVSEAVEKSQGGFLRSGVIENLDEQDPKLVYVEVVR</sequence>
<dbReference type="EMBL" id="LFMW01000001">
    <property type="protein sequence ID" value="KMT57276.1"/>
    <property type="molecule type" value="Genomic_DNA"/>
</dbReference>
<dbReference type="AlphaFoldDB" id="A0A0J8IZ06"/>
<comment type="caution">
    <text evidence="1">The sequence shown here is derived from an EMBL/GenBank/DDBJ whole genome shotgun (WGS) entry which is preliminary data.</text>
</comment>
<proteinExistence type="predicted"/>
<protein>
    <submittedName>
        <fullName evidence="1">Uncharacterized protein</fullName>
    </submittedName>
</protein>
<dbReference type="STRING" id="1674920.ACR52_01300"/>
<dbReference type="RefSeq" id="WP_048719623.1">
    <property type="nucleotide sequence ID" value="NZ_JBJGXJ010000015.1"/>
</dbReference>
<organism evidence="1 2">
    <name type="scientific">Pseudomonas fildesensis</name>
    <dbReference type="NCBI Taxonomy" id="1674920"/>
    <lineage>
        <taxon>Bacteria</taxon>
        <taxon>Pseudomonadati</taxon>
        <taxon>Pseudomonadota</taxon>
        <taxon>Gammaproteobacteria</taxon>
        <taxon>Pseudomonadales</taxon>
        <taxon>Pseudomonadaceae</taxon>
        <taxon>Pseudomonas</taxon>
    </lineage>
</organism>